<organism evidence="11 12">
    <name type="scientific">Phytophthora fragariae</name>
    <dbReference type="NCBI Taxonomy" id="53985"/>
    <lineage>
        <taxon>Eukaryota</taxon>
        <taxon>Sar</taxon>
        <taxon>Stramenopiles</taxon>
        <taxon>Oomycota</taxon>
        <taxon>Peronosporomycetes</taxon>
        <taxon>Peronosporales</taxon>
        <taxon>Peronosporaceae</taxon>
        <taxon>Phytophthora</taxon>
    </lineage>
</organism>
<dbReference type="EMBL" id="QXFY01002467">
    <property type="protein sequence ID" value="KAE9296990.1"/>
    <property type="molecule type" value="Genomic_DNA"/>
</dbReference>
<dbReference type="InterPro" id="IPR017978">
    <property type="entry name" value="GPCR_3_C"/>
</dbReference>
<evidence type="ECO:0000259" key="10">
    <source>
        <dbReference type="PROSITE" id="PS50259"/>
    </source>
</evidence>
<dbReference type="CDD" id="cd15047">
    <property type="entry name" value="7tmC_GABA-B-like"/>
    <property type="match status" value="1"/>
</dbReference>
<reference evidence="11 12" key="1">
    <citation type="submission" date="2018-09" db="EMBL/GenBank/DDBJ databases">
        <title>Genomic investigation of the strawberry pathogen Phytophthora fragariae indicates pathogenicity is determined by transcriptional variation in three key races.</title>
        <authorList>
            <person name="Adams T.M."/>
            <person name="Armitage A.D."/>
            <person name="Sobczyk M.K."/>
            <person name="Bates H.J."/>
            <person name="Dunwell J.M."/>
            <person name="Nellist C.F."/>
            <person name="Harrison R.J."/>
        </authorList>
    </citation>
    <scope>NUCLEOTIDE SEQUENCE [LARGE SCALE GENOMIC DNA]</scope>
    <source>
        <strain evidence="11 12">NOV-77</strain>
    </source>
</reference>
<sequence length="682" mass="75833">MSDALISKLDVAAFKSNPKYYPPAKTLCPNGTMGCENSCENSEACTNRETAGKDCLVIAMMKPDWDKAYFQAVVSNIGIPAYFCFIGYDGVNKYASDAADSKTPVMFIHWEPDMFHVTHKGLFDRIFLPRTDPARVKLATGGYVAKYAASIVKHLPIGTLFSKLTLSNTDINDLLSKYNVARNDNTEPAPYFRAHATKTNYDIWSDWLDRLPLCTFEDHIISQVIGCDNDSTVRSIQFTWSSPNPGNATLPYNCDGGIDALPETIETSRSCDWISENRRVWTGWVDAEPACDSSFYDYKVSECDSNAHRTVTYFWLLPYAPNPEFSVECSGGSNLPEDVQIDCEYMPTSSPTFAALAVLALIVVVLLAAAIVVVFKQRDAPVIRRSQFEMLLWMLFGGFFVMGAVIAYAGRPSRFLCGIRPVLICMGFTTIFGALVIKSLRVYRVFMRSDMKRVRVTLLRILKFLSIFYVGDIVIFMAWFAAAFPEPTITTEVATEFRGTVDRISCSSSSFIFTALLIFWKAILLVLGLYLSFLIRNVSTDFQESPWIFGSVVVALIGCVLILPMSYLVSMRASTFYVFLALALIICTISIMCLMLVPKLFRLKEAAMSSTSGTSTASSMKSRTSMAPASTILTNIATTPRDASRKTSQKYMHQVQPLANKNVANPYFSTINDEVTSTTNAL</sequence>
<gene>
    <name evidence="11" type="ORF">PF008_g23859</name>
</gene>
<feature type="transmembrane region" description="Helical" evidence="9">
    <location>
        <begin position="421"/>
        <end position="440"/>
    </location>
</feature>
<protein>
    <recommendedName>
        <fullName evidence="10">G-protein coupled receptors family 3 profile domain-containing protein</fullName>
    </recommendedName>
</protein>
<evidence type="ECO:0000256" key="2">
    <source>
        <dbReference type="ARBA" id="ARBA00022692"/>
    </source>
</evidence>
<keyword evidence="2 9" id="KW-0812">Transmembrane</keyword>
<evidence type="ECO:0000256" key="1">
    <source>
        <dbReference type="ARBA" id="ARBA00004141"/>
    </source>
</evidence>
<evidence type="ECO:0000256" key="3">
    <source>
        <dbReference type="ARBA" id="ARBA00022989"/>
    </source>
</evidence>
<keyword evidence="3 9" id="KW-1133">Transmembrane helix</keyword>
<evidence type="ECO:0000256" key="5">
    <source>
        <dbReference type="ARBA" id="ARBA00023136"/>
    </source>
</evidence>
<evidence type="ECO:0000313" key="12">
    <source>
        <dbReference type="Proteomes" id="UP000486351"/>
    </source>
</evidence>
<evidence type="ECO:0000256" key="7">
    <source>
        <dbReference type="ARBA" id="ARBA00023180"/>
    </source>
</evidence>
<feature type="transmembrane region" description="Helical" evidence="9">
    <location>
        <begin position="353"/>
        <end position="375"/>
    </location>
</feature>
<evidence type="ECO:0000256" key="6">
    <source>
        <dbReference type="ARBA" id="ARBA00023170"/>
    </source>
</evidence>
<dbReference type="InterPro" id="IPR002455">
    <property type="entry name" value="GPCR3_GABA-B"/>
</dbReference>
<keyword evidence="8" id="KW-0807">Transducer</keyword>
<dbReference type="AlphaFoldDB" id="A0A6G0QQF8"/>
<dbReference type="PRINTS" id="PR00248">
    <property type="entry name" value="GPCRMGR"/>
</dbReference>
<dbReference type="PANTHER" id="PTHR10519">
    <property type="entry name" value="GABA-B RECEPTOR"/>
    <property type="match status" value="1"/>
</dbReference>
<comment type="caution">
    <text evidence="11">The sequence shown here is derived from an EMBL/GenBank/DDBJ whole genome shotgun (WGS) entry which is preliminary data.</text>
</comment>
<feature type="domain" description="G-protein coupled receptors family 3 profile" evidence="10">
    <location>
        <begin position="352"/>
        <end position="603"/>
    </location>
</feature>
<evidence type="ECO:0000256" key="8">
    <source>
        <dbReference type="ARBA" id="ARBA00023224"/>
    </source>
</evidence>
<accession>A0A6G0QQF8</accession>
<keyword evidence="6" id="KW-0675">Receptor</keyword>
<keyword evidence="4" id="KW-0297">G-protein coupled receptor</keyword>
<dbReference type="InterPro" id="IPR000337">
    <property type="entry name" value="GPCR_3"/>
</dbReference>
<keyword evidence="5 9" id="KW-0472">Membrane</keyword>
<name>A0A6G0QQF8_9STRA</name>
<keyword evidence="7" id="KW-0325">Glycoprotein</keyword>
<dbReference type="GO" id="GO:0038039">
    <property type="term" value="C:G protein-coupled receptor heterodimeric complex"/>
    <property type="evidence" value="ECO:0007669"/>
    <property type="project" value="TreeGrafter"/>
</dbReference>
<proteinExistence type="predicted"/>
<comment type="subcellular location">
    <subcellularLocation>
        <location evidence="1">Membrane</location>
        <topology evidence="1">Multi-pass membrane protein</topology>
    </subcellularLocation>
</comment>
<dbReference type="PROSITE" id="PS50259">
    <property type="entry name" value="G_PROTEIN_RECEP_F3_4"/>
    <property type="match status" value="1"/>
</dbReference>
<feature type="transmembrane region" description="Helical" evidence="9">
    <location>
        <begin position="511"/>
        <end position="535"/>
    </location>
</feature>
<feature type="transmembrane region" description="Helical" evidence="9">
    <location>
        <begin position="575"/>
        <end position="597"/>
    </location>
</feature>
<feature type="transmembrane region" description="Helical" evidence="9">
    <location>
        <begin position="387"/>
        <end position="409"/>
    </location>
</feature>
<dbReference type="GO" id="GO:0004965">
    <property type="term" value="F:G protein-coupled GABA receptor activity"/>
    <property type="evidence" value="ECO:0007669"/>
    <property type="project" value="InterPro"/>
</dbReference>
<feature type="transmembrane region" description="Helical" evidence="9">
    <location>
        <begin position="461"/>
        <end position="482"/>
    </location>
</feature>
<evidence type="ECO:0000256" key="9">
    <source>
        <dbReference type="SAM" id="Phobius"/>
    </source>
</evidence>
<evidence type="ECO:0000256" key="4">
    <source>
        <dbReference type="ARBA" id="ARBA00023040"/>
    </source>
</evidence>
<evidence type="ECO:0000313" key="11">
    <source>
        <dbReference type="EMBL" id="KAE9296990.1"/>
    </source>
</evidence>
<dbReference type="PANTHER" id="PTHR10519:SF20">
    <property type="entry name" value="G-PROTEIN COUPLED RECEPTOR 156-RELATED"/>
    <property type="match status" value="1"/>
</dbReference>
<feature type="transmembrane region" description="Helical" evidence="9">
    <location>
        <begin position="547"/>
        <end position="569"/>
    </location>
</feature>
<dbReference type="Proteomes" id="UP000486351">
    <property type="component" value="Unassembled WGS sequence"/>
</dbReference>
<dbReference type="Pfam" id="PF00003">
    <property type="entry name" value="7tm_3"/>
    <property type="match status" value="1"/>
</dbReference>